<dbReference type="Pfam" id="PF12833">
    <property type="entry name" value="HTH_18"/>
    <property type="match status" value="1"/>
</dbReference>
<dbReference type="SMART" id="SM00342">
    <property type="entry name" value="HTH_ARAC"/>
    <property type="match status" value="1"/>
</dbReference>
<dbReference type="KEGG" id="spsw:Sps_02011"/>
<reference evidence="5 6" key="1">
    <citation type="submission" date="2016-03" db="EMBL/GenBank/DDBJ databases">
        <title>Complete genome sequence of Shewanella psychrophila WP2, a deep sea bacterium isolated from west Pacific sediment.</title>
        <authorList>
            <person name="Xu G."/>
            <person name="Jian H."/>
        </authorList>
    </citation>
    <scope>NUCLEOTIDE SEQUENCE [LARGE SCALE GENOMIC DNA]</scope>
    <source>
        <strain evidence="5 6">WP2</strain>
    </source>
</reference>
<dbReference type="EMBL" id="CP014782">
    <property type="protein sequence ID" value="AQS37171.1"/>
    <property type="molecule type" value="Genomic_DNA"/>
</dbReference>
<dbReference type="RefSeq" id="WP_077752373.1">
    <property type="nucleotide sequence ID" value="NZ_CP014782.1"/>
</dbReference>
<keyword evidence="3" id="KW-0804">Transcription</keyword>
<dbReference type="Gene3D" id="1.10.10.60">
    <property type="entry name" value="Homeodomain-like"/>
    <property type="match status" value="2"/>
</dbReference>
<evidence type="ECO:0000313" key="5">
    <source>
        <dbReference type="EMBL" id="AQS37171.1"/>
    </source>
</evidence>
<evidence type="ECO:0000256" key="2">
    <source>
        <dbReference type="ARBA" id="ARBA00023125"/>
    </source>
</evidence>
<sequence>MRPTVWLKPGMLIIYGAALDAAPHKHHAIQLIWPSNDSSYRLNGNVAAGALLIDADVEHQLSMKAGWIVLIEPLSYWGKTLQAQLAGRSIHQLALLGFAKSVTKPVTKVMEAEPFSLLAPLFESLEIDLSASPLSRPHSDQRIQKLISQLDSCFDGDCIKPSSWRAAEVAEQLALSESRFLHLFREQMGIAWRPYLLWRRMFCAVIALKNGNNVTQAAYLAGFSDSAHLSRTFKNQFGMTIRQALTLFQLKSSSS</sequence>
<dbReference type="SUPFAM" id="SSF46689">
    <property type="entry name" value="Homeodomain-like"/>
    <property type="match status" value="1"/>
</dbReference>
<dbReference type="STRING" id="225848.Sps_02011"/>
<dbReference type="GO" id="GO:0043565">
    <property type="term" value="F:sequence-specific DNA binding"/>
    <property type="evidence" value="ECO:0007669"/>
    <property type="project" value="InterPro"/>
</dbReference>
<keyword evidence="6" id="KW-1185">Reference proteome</keyword>
<organism evidence="5 6">
    <name type="scientific">Shewanella psychrophila</name>
    <dbReference type="NCBI Taxonomy" id="225848"/>
    <lineage>
        <taxon>Bacteria</taxon>
        <taxon>Pseudomonadati</taxon>
        <taxon>Pseudomonadota</taxon>
        <taxon>Gammaproteobacteria</taxon>
        <taxon>Alteromonadales</taxon>
        <taxon>Shewanellaceae</taxon>
        <taxon>Shewanella</taxon>
    </lineage>
</organism>
<evidence type="ECO:0000256" key="1">
    <source>
        <dbReference type="ARBA" id="ARBA00023015"/>
    </source>
</evidence>
<evidence type="ECO:0000256" key="3">
    <source>
        <dbReference type="ARBA" id="ARBA00023163"/>
    </source>
</evidence>
<evidence type="ECO:0000313" key="6">
    <source>
        <dbReference type="Proteomes" id="UP000189545"/>
    </source>
</evidence>
<dbReference type="InterPro" id="IPR009057">
    <property type="entry name" value="Homeodomain-like_sf"/>
</dbReference>
<dbReference type="PROSITE" id="PS01124">
    <property type="entry name" value="HTH_ARAC_FAMILY_2"/>
    <property type="match status" value="1"/>
</dbReference>
<keyword evidence="2" id="KW-0238">DNA-binding</keyword>
<dbReference type="OrthoDB" id="5295226at2"/>
<dbReference type="Proteomes" id="UP000189545">
    <property type="component" value="Chromosome"/>
</dbReference>
<name>A0A1S6HNR5_9GAMM</name>
<feature type="domain" description="HTH araC/xylS-type" evidence="4">
    <location>
        <begin position="144"/>
        <end position="247"/>
    </location>
</feature>
<keyword evidence="1" id="KW-0805">Transcription regulation</keyword>
<dbReference type="InterPro" id="IPR050204">
    <property type="entry name" value="AraC_XylS_family_regulators"/>
</dbReference>
<protein>
    <submittedName>
        <fullName evidence="5">Transcriptional regulator, AraC family</fullName>
    </submittedName>
</protein>
<dbReference type="InterPro" id="IPR018060">
    <property type="entry name" value="HTH_AraC"/>
</dbReference>
<dbReference type="PANTHER" id="PTHR46796">
    <property type="entry name" value="HTH-TYPE TRANSCRIPTIONAL ACTIVATOR RHAS-RELATED"/>
    <property type="match status" value="1"/>
</dbReference>
<evidence type="ECO:0000259" key="4">
    <source>
        <dbReference type="PROSITE" id="PS01124"/>
    </source>
</evidence>
<proteinExistence type="predicted"/>
<dbReference type="AlphaFoldDB" id="A0A1S6HNR5"/>
<accession>A0A1S6HNR5</accession>
<dbReference type="GO" id="GO:0003700">
    <property type="term" value="F:DNA-binding transcription factor activity"/>
    <property type="evidence" value="ECO:0007669"/>
    <property type="project" value="InterPro"/>
</dbReference>
<gene>
    <name evidence="5" type="ORF">Sps_02011</name>
</gene>